<dbReference type="EMBL" id="CP072135">
    <property type="protein sequence ID" value="QTH73442.1"/>
    <property type="molecule type" value="Genomic_DNA"/>
</dbReference>
<dbReference type="KEGG" id="pxi:J5O05_18255"/>
<evidence type="ECO:0000313" key="4">
    <source>
        <dbReference type="Proteomes" id="UP000664904"/>
    </source>
</evidence>
<dbReference type="Pfam" id="PF01551">
    <property type="entry name" value="Peptidase_M23"/>
    <property type="match status" value="1"/>
</dbReference>
<dbReference type="InterPro" id="IPR011055">
    <property type="entry name" value="Dup_hybrid_motif"/>
</dbReference>
<accession>A0A975DKN1</accession>
<proteinExistence type="predicted"/>
<organism evidence="3 4">
    <name type="scientific">Pseudoalteromonas xiamenensis</name>
    <dbReference type="NCBI Taxonomy" id="882626"/>
    <lineage>
        <taxon>Bacteria</taxon>
        <taxon>Pseudomonadati</taxon>
        <taxon>Pseudomonadota</taxon>
        <taxon>Gammaproteobacteria</taxon>
        <taxon>Alteromonadales</taxon>
        <taxon>Pseudoalteromonadaceae</taxon>
        <taxon>Pseudoalteromonas</taxon>
    </lineage>
</organism>
<dbReference type="CDD" id="cd12797">
    <property type="entry name" value="M23_peptidase"/>
    <property type="match status" value="1"/>
</dbReference>
<feature type="signal peptide" evidence="1">
    <location>
        <begin position="1"/>
        <end position="22"/>
    </location>
</feature>
<keyword evidence="1" id="KW-0732">Signal</keyword>
<dbReference type="Gene3D" id="2.70.70.10">
    <property type="entry name" value="Glucose Permease (Domain IIA)"/>
    <property type="match status" value="1"/>
</dbReference>
<dbReference type="InterPro" id="IPR050570">
    <property type="entry name" value="Cell_wall_metabolism_enzyme"/>
</dbReference>
<dbReference type="Proteomes" id="UP000664904">
    <property type="component" value="Plasmid unnamed5"/>
</dbReference>
<evidence type="ECO:0000259" key="2">
    <source>
        <dbReference type="Pfam" id="PF01551"/>
    </source>
</evidence>
<dbReference type="InterPro" id="IPR016047">
    <property type="entry name" value="M23ase_b-sheet_dom"/>
</dbReference>
<dbReference type="GO" id="GO:0004222">
    <property type="term" value="F:metalloendopeptidase activity"/>
    <property type="evidence" value="ECO:0007669"/>
    <property type="project" value="TreeGrafter"/>
</dbReference>
<feature type="domain" description="M23ase beta-sheet core" evidence="2">
    <location>
        <begin position="77"/>
        <end position="171"/>
    </location>
</feature>
<geneLocation type="plasmid" evidence="3 4">
    <name>unnamed5</name>
</geneLocation>
<dbReference type="PROSITE" id="PS51257">
    <property type="entry name" value="PROKAR_LIPOPROTEIN"/>
    <property type="match status" value="1"/>
</dbReference>
<evidence type="ECO:0000256" key="1">
    <source>
        <dbReference type="SAM" id="SignalP"/>
    </source>
</evidence>
<evidence type="ECO:0000313" key="3">
    <source>
        <dbReference type="EMBL" id="QTH73442.1"/>
    </source>
</evidence>
<dbReference type="PANTHER" id="PTHR21666">
    <property type="entry name" value="PEPTIDASE-RELATED"/>
    <property type="match status" value="1"/>
</dbReference>
<name>A0A975DKN1_9GAMM</name>
<feature type="chain" id="PRO_5037976061" evidence="1">
    <location>
        <begin position="23"/>
        <end position="209"/>
    </location>
</feature>
<sequence>MYYKLLILISSLIFLISCNSTTTNIDERCISQNTPRFSDPEKSLYNLPFGVGKSYQLGQGNCTFHTHSAESRGEFAFDFIMEIGTPIHAARSGQVVAIEDKFIDGNNINSDFNHIIIAHGDNTFSYYTHLKNGGVAVELGAFVKKGEVIGYSGNTGKSSSPHLHFEVFETNDACFKKGSTGRCPTIPISFKNINPKDKILKNGVIYTAQ</sequence>
<keyword evidence="3" id="KW-0614">Plasmid</keyword>
<dbReference type="SUPFAM" id="SSF51261">
    <property type="entry name" value="Duplicated hybrid motif"/>
    <property type="match status" value="1"/>
</dbReference>
<keyword evidence="4" id="KW-1185">Reference proteome</keyword>
<dbReference type="RefSeq" id="WP_208845054.1">
    <property type="nucleotide sequence ID" value="NZ_CP072135.1"/>
</dbReference>
<gene>
    <name evidence="3" type="ORF">J5O05_18255</name>
</gene>
<protein>
    <submittedName>
        <fullName evidence="3">M23 family metallopeptidase</fullName>
    </submittedName>
</protein>
<dbReference type="AlphaFoldDB" id="A0A975DKN1"/>
<reference evidence="3" key="1">
    <citation type="submission" date="2021-03" db="EMBL/GenBank/DDBJ databases">
        <title>Complete Genome of Pseudoalteromonas xiamenensis STKMTI.2, a new potential marine bacterium producing anti-Vibrio compounds.</title>
        <authorList>
            <person name="Handayani D.P."/>
            <person name="Isnansetyo A."/>
            <person name="Istiqomah I."/>
            <person name="Jumina J."/>
        </authorList>
    </citation>
    <scope>NUCLEOTIDE SEQUENCE</scope>
    <source>
        <strain evidence="3">STKMTI.2</strain>
        <plasmid evidence="3">unnamed5</plasmid>
    </source>
</reference>
<dbReference type="PANTHER" id="PTHR21666:SF270">
    <property type="entry name" value="MUREIN HYDROLASE ACTIVATOR ENVC"/>
    <property type="match status" value="1"/>
</dbReference>